<protein>
    <recommendedName>
        <fullName evidence="1">N-acetyltransferase domain-containing protein</fullName>
    </recommendedName>
</protein>
<evidence type="ECO:0000313" key="3">
    <source>
        <dbReference type="Proteomes" id="UP000838686"/>
    </source>
</evidence>
<dbReference type="CDD" id="cd04301">
    <property type="entry name" value="NAT_SF"/>
    <property type="match status" value="1"/>
</dbReference>
<name>A0ABM9BWE2_9BACL</name>
<dbReference type="SUPFAM" id="SSF55729">
    <property type="entry name" value="Acyl-CoA N-acyltransferases (Nat)"/>
    <property type="match status" value="1"/>
</dbReference>
<keyword evidence="3" id="KW-1185">Reference proteome</keyword>
<feature type="domain" description="N-acetyltransferase" evidence="1">
    <location>
        <begin position="16"/>
        <end position="217"/>
    </location>
</feature>
<dbReference type="PROSITE" id="PS51186">
    <property type="entry name" value="GNAT"/>
    <property type="match status" value="1"/>
</dbReference>
<dbReference type="InterPro" id="IPR000182">
    <property type="entry name" value="GNAT_dom"/>
</dbReference>
<proteinExistence type="predicted"/>
<dbReference type="Pfam" id="PF00583">
    <property type="entry name" value="Acetyltransf_1"/>
    <property type="match status" value="1"/>
</dbReference>
<accession>A0ABM9BWE2</accession>
<organism evidence="2 3">
    <name type="scientific">Paenibacillus plantiphilus</name>
    <dbReference type="NCBI Taxonomy" id="2905650"/>
    <lineage>
        <taxon>Bacteria</taxon>
        <taxon>Bacillati</taxon>
        <taxon>Bacillota</taxon>
        <taxon>Bacilli</taxon>
        <taxon>Bacillales</taxon>
        <taxon>Paenibacillaceae</taxon>
        <taxon>Paenibacillus</taxon>
    </lineage>
</organism>
<dbReference type="RefSeq" id="WP_236338851.1">
    <property type="nucleotide sequence ID" value="NZ_CAKMMF010000003.1"/>
</dbReference>
<comment type="caution">
    <text evidence="2">The sequence shown here is derived from an EMBL/GenBank/DDBJ whole genome shotgun (WGS) entry which is preliminary data.</text>
</comment>
<dbReference type="InterPro" id="IPR016181">
    <property type="entry name" value="Acyl_CoA_acyltransferase"/>
</dbReference>
<sequence length="224" mass="25285">MDKELIVYHSGKPERILIRNYTGDDLQGMIAIQQQSFPPPFPSELWWNEDQLKEHVSRFPDGALCAEAGGQLIGSMTSLLVDGSTIGGDHSWEEVTDGGYIRNHNPKGDTLYVVDLCVIPSYRKAGIGKWLMQSMYEVVVHLGLARLVGGGRMPGYHRHEHEATAAQYLERVVAGDWQDPVITFLLRCGRMPVGVAKQYLADEESRHYAAIMEWRNPFTTTRRQ</sequence>
<dbReference type="Gene3D" id="3.40.630.30">
    <property type="match status" value="1"/>
</dbReference>
<evidence type="ECO:0000313" key="2">
    <source>
        <dbReference type="EMBL" id="CAH1194923.1"/>
    </source>
</evidence>
<dbReference type="EMBL" id="CAKMMF010000003">
    <property type="protein sequence ID" value="CAH1194923.1"/>
    <property type="molecule type" value="Genomic_DNA"/>
</dbReference>
<evidence type="ECO:0000259" key="1">
    <source>
        <dbReference type="PROSITE" id="PS51186"/>
    </source>
</evidence>
<gene>
    <name evidence="2" type="ORF">PAECIP111893_00576</name>
</gene>
<dbReference type="Proteomes" id="UP000838686">
    <property type="component" value="Unassembled WGS sequence"/>
</dbReference>
<reference evidence="2" key="1">
    <citation type="submission" date="2022-01" db="EMBL/GenBank/DDBJ databases">
        <authorList>
            <person name="Criscuolo A."/>
        </authorList>
    </citation>
    <scope>NUCLEOTIDE SEQUENCE</scope>
    <source>
        <strain evidence="2">CIP111893</strain>
    </source>
</reference>